<feature type="domain" description="Carbohydrate kinase PfkB" evidence="3">
    <location>
        <begin position="11"/>
        <end position="295"/>
    </location>
</feature>
<evidence type="ECO:0000256" key="2">
    <source>
        <dbReference type="ARBA" id="ARBA00022777"/>
    </source>
</evidence>
<evidence type="ECO:0000256" key="1">
    <source>
        <dbReference type="ARBA" id="ARBA00022679"/>
    </source>
</evidence>
<accession>A0A0M9GGW9</accession>
<gene>
    <name evidence="4" type="ORF">PF66_02789</name>
</gene>
<dbReference type="PANTHER" id="PTHR10584">
    <property type="entry name" value="SUGAR KINASE"/>
    <property type="match status" value="1"/>
</dbReference>
<protein>
    <submittedName>
        <fullName evidence="4">Sugar kinase, ribokinase</fullName>
    </submittedName>
</protein>
<reference evidence="4 5" key="1">
    <citation type="journal article" date="2015" name="PLoS ONE">
        <title>Rice-Infecting Pseudomonas Genomes Are Highly Accessorized and Harbor Multiple Putative Virulence Mechanisms to Cause Sheath Brown Rot.</title>
        <authorList>
            <person name="Quibod I.L."/>
            <person name="Grande G."/>
            <person name="Oreiro E.G."/>
            <person name="Borja F.N."/>
            <person name="Dossa G.S."/>
            <person name="Mauleon R."/>
            <person name="Cruz C.V."/>
            <person name="Oliva R."/>
        </authorList>
    </citation>
    <scope>NUCLEOTIDE SEQUENCE [LARGE SCALE GENOMIC DNA]</scope>
    <source>
        <strain evidence="4 5">IRRI 6609</strain>
    </source>
</reference>
<dbReference type="AlphaFoldDB" id="A0A0M9GGW9"/>
<dbReference type="EMBL" id="JSYZ01000009">
    <property type="protein sequence ID" value="KPA90727.1"/>
    <property type="molecule type" value="Genomic_DNA"/>
</dbReference>
<keyword evidence="1" id="KW-0808">Transferase</keyword>
<name>A0A0M9GGW9_9PSED</name>
<evidence type="ECO:0000313" key="4">
    <source>
        <dbReference type="EMBL" id="KPA90727.1"/>
    </source>
</evidence>
<dbReference type="Gene3D" id="3.40.1190.20">
    <property type="match status" value="1"/>
</dbReference>
<dbReference type="OrthoDB" id="8578462at2"/>
<dbReference type="PANTHER" id="PTHR10584:SF167">
    <property type="entry name" value="PFKB DOMAIN PROTEIN"/>
    <property type="match status" value="1"/>
</dbReference>
<evidence type="ECO:0000259" key="3">
    <source>
        <dbReference type="Pfam" id="PF00294"/>
    </source>
</evidence>
<keyword evidence="2 4" id="KW-0418">Kinase</keyword>
<proteinExistence type="predicted"/>
<dbReference type="RefSeq" id="WP_081009850.1">
    <property type="nucleotide sequence ID" value="NZ_JSYZ01000009.1"/>
</dbReference>
<dbReference type="Proteomes" id="UP000037931">
    <property type="component" value="Unassembled WGS sequence"/>
</dbReference>
<dbReference type="InterPro" id="IPR029056">
    <property type="entry name" value="Ribokinase-like"/>
</dbReference>
<dbReference type="PATRIC" id="fig|50340.43.peg.6181"/>
<organism evidence="4 5">
    <name type="scientific">Pseudomonas asplenii</name>
    <dbReference type="NCBI Taxonomy" id="53407"/>
    <lineage>
        <taxon>Bacteria</taxon>
        <taxon>Pseudomonadati</taxon>
        <taxon>Pseudomonadota</taxon>
        <taxon>Gammaproteobacteria</taxon>
        <taxon>Pseudomonadales</taxon>
        <taxon>Pseudomonadaceae</taxon>
        <taxon>Pseudomonas</taxon>
    </lineage>
</organism>
<dbReference type="GO" id="GO:0016301">
    <property type="term" value="F:kinase activity"/>
    <property type="evidence" value="ECO:0007669"/>
    <property type="project" value="UniProtKB-KW"/>
</dbReference>
<dbReference type="STRING" id="50340.PF66_02789"/>
<dbReference type="InterPro" id="IPR011611">
    <property type="entry name" value="PfkB_dom"/>
</dbReference>
<dbReference type="SUPFAM" id="SSF53613">
    <property type="entry name" value="Ribokinase-like"/>
    <property type="match status" value="1"/>
</dbReference>
<keyword evidence="5" id="KW-1185">Reference proteome</keyword>
<comment type="caution">
    <text evidence="4">The sequence shown here is derived from an EMBL/GenBank/DDBJ whole genome shotgun (WGS) entry which is preliminary data.</text>
</comment>
<evidence type="ECO:0000313" key="5">
    <source>
        <dbReference type="Proteomes" id="UP000037931"/>
    </source>
</evidence>
<dbReference type="Pfam" id="PF00294">
    <property type="entry name" value="PfkB"/>
    <property type="match status" value="1"/>
</dbReference>
<sequence>MRRNPRLLHSGQVIVDLVMAVDQLPGSGGDALAHSATFETGGGFNVMAAAQRNGLPVVYLGRHGTGRFGDLARQAMTAEGIRMALEPDARRDTGLCVAVTDASAERTFISHIGAEGGLSAEDLARVPVQLDDYVYVSGYSLLQPNKVQPLLDWLLALPREVVVVFDPGPLVDSPEVAPMAALLPRIDIWTSNADEARRFTGTVQIGRALEGLGRLLSEQALLLVRDGPQGCWISRAGQVEQVPGFKVQAVDSNGAGDAHAGVFIAALANGLTASEAARRANAAAAIAVTRWGPATAPGTGEVDALLVAQGDIAGQPTR</sequence>